<dbReference type="EMBL" id="KV425927">
    <property type="protein sequence ID" value="KZV97696.1"/>
    <property type="molecule type" value="Genomic_DNA"/>
</dbReference>
<dbReference type="PROSITE" id="PS50966">
    <property type="entry name" value="ZF_SWIM"/>
    <property type="match status" value="1"/>
</dbReference>
<feature type="compositionally biased region" description="Basic residues" evidence="2">
    <location>
        <begin position="941"/>
        <end position="951"/>
    </location>
</feature>
<accession>A0A165LCX8</accession>
<keyword evidence="1" id="KW-0862">Zinc</keyword>
<evidence type="ECO:0000259" key="3">
    <source>
        <dbReference type="PROSITE" id="PS50966"/>
    </source>
</evidence>
<feature type="region of interest" description="Disordered" evidence="2">
    <location>
        <begin position="893"/>
        <end position="951"/>
    </location>
</feature>
<name>A0A165LCX8_EXIGL</name>
<proteinExistence type="predicted"/>
<dbReference type="InterPro" id="IPR007527">
    <property type="entry name" value="Znf_SWIM"/>
</dbReference>
<feature type="compositionally biased region" description="Basic and acidic residues" evidence="2">
    <location>
        <begin position="1"/>
        <end position="13"/>
    </location>
</feature>
<sequence>MPANEPKRTRDPFRNMSNDAARVKYTSNAPAKPAKSKHKGLDARVLTANVAISHLSGNDEQRKAYERVHADGSSVITSMFAQNDVEQTAAVAALRALNLEAAQLEDTGSRWSVRWSNVIEKSGLKCVLYQCSKTRQTPWPFTGCLAHVEVTYWVASGQVLRIRAYSEHNTACSEASLLRRPNVPLHPSVFDVALRQLQLGASLTEIQEQNRRMFAQRLYPDQPADLAESAYRWLILRHDTRTLYRRHAHLNGIDVAERAEINIDEWLDPTSPKHNKALSAAVFHYSARATRGDRFEVCIANHDMQEAAWRYAHGKQLILDGTFGVCNARILVFIAMAIDEENKGVPIAFLLFSAPAGNKLSSSGYDTAILTRLLVAWNRALGTRNGEAFKPRVAMTDTDFKERAALLVPWPELWELICRFHLRQCWRNHRAIGLKGDVPGIADVRGRLQDLEVALVETTHYPDAQELVWAERRRLQARRSSEQAAACKGLVHLDYLEGYWLKQELWQSWSDYGRQRAATILGCPVAAVVPTSNHLEAFNRVLKQKHLRRWQNGTRRIRLDTLVMLLACQILPAIFTQRRLLAEQLGALDARLSQVPGGQTLLDARSRPAAADNPPKVAYLYECERRDRDAQALLDHRQVALSCMDDESHGLVFQSWSSKATNVDISPVSYRVYLGFDGFADCSCGDFCNRGGACKHIRAALIHAAGIRESSAARGVEMPVTWVPYTKTEARSIRDARAIDRTAVPGALPLLPLPQHPVDAAAATIADLLAHGDDLYEDHVPHDEPGPSSAQTAAEDLDSDTASQSGDSSDSGDPDGFEMLAHNGPGWTALEEQVASRLVYQLERFLPKSGDFLELVRTLKAADDALLPLAREAAPLFGALSAEFTRIAHAASPGLSGSTSAPDSNALGVQVDTDTERPTKRRRAQHEPARPILPPSPEKRQVRKPSRTAAG</sequence>
<feature type="compositionally biased region" description="Basic and acidic residues" evidence="2">
    <location>
        <begin position="776"/>
        <end position="785"/>
    </location>
</feature>
<dbReference type="InParanoid" id="A0A165LCX8"/>
<feature type="region of interest" description="Disordered" evidence="2">
    <location>
        <begin position="1"/>
        <end position="40"/>
    </location>
</feature>
<gene>
    <name evidence="4" type="ORF">EXIGLDRAFT_702872</name>
</gene>
<feature type="domain" description="SWIM-type" evidence="3">
    <location>
        <begin position="670"/>
        <end position="705"/>
    </location>
</feature>
<evidence type="ECO:0000313" key="4">
    <source>
        <dbReference type="EMBL" id="KZV97696.1"/>
    </source>
</evidence>
<dbReference type="AlphaFoldDB" id="A0A165LCX8"/>
<protein>
    <recommendedName>
        <fullName evidence="3">SWIM-type domain-containing protein</fullName>
    </recommendedName>
</protein>
<dbReference type="Pfam" id="PF04434">
    <property type="entry name" value="SWIM"/>
    <property type="match status" value="1"/>
</dbReference>
<organism evidence="4 5">
    <name type="scientific">Exidia glandulosa HHB12029</name>
    <dbReference type="NCBI Taxonomy" id="1314781"/>
    <lineage>
        <taxon>Eukaryota</taxon>
        <taxon>Fungi</taxon>
        <taxon>Dikarya</taxon>
        <taxon>Basidiomycota</taxon>
        <taxon>Agaricomycotina</taxon>
        <taxon>Agaricomycetes</taxon>
        <taxon>Auriculariales</taxon>
        <taxon>Exidiaceae</taxon>
        <taxon>Exidia</taxon>
    </lineage>
</organism>
<keyword evidence="1" id="KW-0479">Metal-binding</keyword>
<dbReference type="STRING" id="1314781.A0A165LCX8"/>
<evidence type="ECO:0000256" key="1">
    <source>
        <dbReference type="PROSITE-ProRule" id="PRU00325"/>
    </source>
</evidence>
<dbReference type="OrthoDB" id="2422225at2759"/>
<feature type="region of interest" description="Disordered" evidence="2">
    <location>
        <begin position="776"/>
        <end position="823"/>
    </location>
</feature>
<feature type="compositionally biased region" description="Low complexity" evidence="2">
    <location>
        <begin position="800"/>
        <end position="809"/>
    </location>
</feature>
<dbReference type="GO" id="GO:0008270">
    <property type="term" value="F:zinc ion binding"/>
    <property type="evidence" value="ECO:0007669"/>
    <property type="project" value="UniProtKB-KW"/>
</dbReference>
<dbReference type="Proteomes" id="UP000077266">
    <property type="component" value="Unassembled WGS sequence"/>
</dbReference>
<evidence type="ECO:0000256" key="2">
    <source>
        <dbReference type="SAM" id="MobiDB-lite"/>
    </source>
</evidence>
<evidence type="ECO:0000313" key="5">
    <source>
        <dbReference type="Proteomes" id="UP000077266"/>
    </source>
</evidence>
<keyword evidence="5" id="KW-1185">Reference proteome</keyword>
<reference evidence="4 5" key="1">
    <citation type="journal article" date="2016" name="Mol. Biol. Evol.">
        <title>Comparative Genomics of Early-Diverging Mushroom-Forming Fungi Provides Insights into the Origins of Lignocellulose Decay Capabilities.</title>
        <authorList>
            <person name="Nagy L.G."/>
            <person name="Riley R."/>
            <person name="Tritt A."/>
            <person name="Adam C."/>
            <person name="Daum C."/>
            <person name="Floudas D."/>
            <person name="Sun H."/>
            <person name="Yadav J.S."/>
            <person name="Pangilinan J."/>
            <person name="Larsson K.H."/>
            <person name="Matsuura K."/>
            <person name="Barry K."/>
            <person name="Labutti K."/>
            <person name="Kuo R."/>
            <person name="Ohm R.A."/>
            <person name="Bhattacharya S.S."/>
            <person name="Shirouzu T."/>
            <person name="Yoshinaga Y."/>
            <person name="Martin F.M."/>
            <person name="Grigoriev I.V."/>
            <person name="Hibbett D.S."/>
        </authorList>
    </citation>
    <scope>NUCLEOTIDE SEQUENCE [LARGE SCALE GENOMIC DNA]</scope>
    <source>
        <strain evidence="4 5">HHB12029</strain>
    </source>
</reference>
<keyword evidence="1" id="KW-0863">Zinc-finger</keyword>